<feature type="transmembrane region" description="Helical" evidence="1">
    <location>
        <begin position="15"/>
        <end position="35"/>
    </location>
</feature>
<feature type="transmembrane region" description="Helical" evidence="1">
    <location>
        <begin position="41"/>
        <end position="61"/>
    </location>
</feature>
<dbReference type="Proteomes" id="UP001432166">
    <property type="component" value="Chromosome"/>
</dbReference>
<protein>
    <recommendedName>
        <fullName evidence="4">Integral membrane protein</fullName>
    </recommendedName>
</protein>
<keyword evidence="1" id="KW-0812">Transmembrane</keyword>
<gene>
    <name evidence="2" type="ORF">OG288_18335</name>
</gene>
<feature type="transmembrane region" description="Helical" evidence="1">
    <location>
        <begin position="102"/>
        <end position="125"/>
    </location>
</feature>
<keyword evidence="3" id="KW-1185">Reference proteome</keyword>
<proteinExistence type="predicted"/>
<name>A0ABZ1JFA9_9ACTN</name>
<evidence type="ECO:0000313" key="2">
    <source>
        <dbReference type="EMBL" id="WTP50095.1"/>
    </source>
</evidence>
<evidence type="ECO:0000313" key="3">
    <source>
        <dbReference type="Proteomes" id="UP001432166"/>
    </source>
</evidence>
<accession>A0ABZ1JFA9</accession>
<reference evidence="2" key="1">
    <citation type="submission" date="2022-10" db="EMBL/GenBank/DDBJ databases">
        <title>The complete genomes of actinobacterial strains from the NBC collection.</title>
        <authorList>
            <person name="Joergensen T.S."/>
            <person name="Alvarez Arevalo M."/>
            <person name="Sterndorff E.B."/>
            <person name="Faurdal D."/>
            <person name="Vuksanovic O."/>
            <person name="Mourched A.-S."/>
            <person name="Charusanti P."/>
            <person name="Shaw S."/>
            <person name="Blin K."/>
            <person name="Weber T."/>
        </authorList>
    </citation>
    <scope>NUCLEOTIDE SEQUENCE</scope>
    <source>
        <strain evidence="2">NBC_00189</strain>
    </source>
</reference>
<keyword evidence="1" id="KW-0472">Membrane</keyword>
<dbReference type="EMBL" id="CP108133">
    <property type="protein sequence ID" value="WTP50095.1"/>
    <property type="molecule type" value="Genomic_DNA"/>
</dbReference>
<evidence type="ECO:0008006" key="4">
    <source>
        <dbReference type="Google" id="ProtNLM"/>
    </source>
</evidence>
<sequence length="129" mass="13851">MSDVRESVMPRQARAAQLLLFALAFVGLVVMLALSGGLSSYGVGNMIAPWLLIWVCALLALTYDGGARNGTRLTTFVVMLFVVVGSFKQVSGATAPGEFLDAALRIALGLPVMVLLFLPETTAWFDREK</sequence>
<keyword evidence="1" id="KW-1133">Transmembrane helix</keyword>
<feature type="transmembrane region" description="Helical" evidence="1">
    <location>
        <begin position="73"/>
        <end position="90"/>
    </location>
</feature>
<organism evidence="2 3">
    <name type="scientific">Streptomyces tauricus</name>
    <dbReference type="NCBI Taxonomy" id="68274"/>
    <lineage>
        <taxon>Bacteria</taxon>
        <taxon>Bacillati</taxon>
        <taxon>Actinomycetota</taxon>
        <taxon>Actinomycetes</taxon>
        <taxon>Kitasatosporales</taxon>
        <taxon>Streptomycetaceae</taxon>
        <taxon>Streptomyces</taxon>
        <taxon>Streptomyces aurantiacus group</taxon>
    </lineage>
</organism>
<dbReference type="RefSeq" id="WP_189769809.1">
    <property type="nucleotide sequence ID" value="NZ_BMVY01000002.1"/>
</dbReference>
<evidence type="ECO:0000256" key="1">
    <source>
        <dbReference type="SAM" id="Phobius"/>
    </source>
</evidence>